<keyword evidence="1" id="KW-1133">Transmembrane helix</keyword>
<accession>B7IHZ6</accession>
<feature type="transmembrane region" description="Helical" evidence="1">
    <location>
        <begin position="406"/>
        <end position="427"/>
    </location>
</feature>
<feature type="transmembrane region" description="Helical" evidence="1">
    <location>
        <begin position="220"/>
        <end position="241"/>
    </location>
</feature>
<dbReference type="OrthoDB" id="37830at2"/>
<feature type="transmembrane region" description="Helical" evidence="1">
    <location>
        <begin position="54"/>
        <end position="78"/>
    </location>
</feature>
<evidence type="ECO:0000313" key="3">
    <source>
        <dbReference type="Proteomes" id="UP000002453"/>
    </source>
</evidence>
<feature type="transmembrane region" description="Helical" evidence="1">
    <location>
        <begin position="382"/>
        <end position="400"/>
    </location>
</feature>
<dbReference type="eggNOG" id="COG4267">
    <property type="taxonomic scope" value="Bacteria"/>
</dbReference>
<dbReference type="RefSeq" id="WP_012580103.1">
    <property type="nucleotide sequence ID" value="NC_011653.1"/>
</dbReference>
<dbReference type="STRING" id="484019.THA_1265"/>
<keyword evidence="1" id="KW-0812">Transmembrane</keyword>
<sequence>MAGVGFKLNKLFYKNQISTDVLAVIYSILTSSGPWIITTISLWVVIYSLKSADIYFNMAVIYAFILSIIFSGIFSMFLSRRTSDLIYSKKYEKILPETLSIILVNNLIVITYLIIFFLIFKHDIKFILSFSYLTASLTTLWLISVSSLATDSINWYIFSYLTMGISSIILAKFFGIIGYAIAVNIGIIINVFVVIYYFGSSSKKISFEWLKEVKNYWQNLLIGFTYYLSIWIDDIIVWNHPKFGEEPISGFKFSYVYDSPMFFSYLTIIPTITMFILVLETRFYKKYKSFYNSLIEGYVLSEIILLKNSMEKELKQNISLTIKIQALITTVFFILNELELLPFSNQLSKPILRLGLIGAMLNGFYLMMLLLILYFDFRNLALAINLSVLGLNSILSTIFVNKIGYAALGSGYAFSFAIGTFISYYLLKKRVNKIIQIEYSRQKVDLKEGYYLRLSQLPTAYRSGGL</sequence>
<dbReference type="AlphaFoldDB" id="B7IHZ6"/>
<feature type="transmembrane region" description="Helical" evidence="1">
    <location>
        <begin position="21"/>
        <end position="48"/>
    </location>
</feature>
<protein>
    <submittedName>
        <fullName evidence="2">Membrane protein, putative</fullName>
    </submittedName>
</protein>
<feature type="transmembrane region" description="Helical" evidence="1">
    <location>
        <begin position="126"/>
        <end position="146"/>
    </location>
</feature>
<feature type="transmembrane region" description="Helical" evidence="1">
    <location>
        <begin position="355"/>
        <end position="375"/>
    </location>
</feature>
<dbReference type="KEGG" id="taf:THA_1265"/>
<feature type="transmembrane region" description="Helical" evidence="1">
    <location>
        <begin position="261"/>
        <end position="279"/>
    </location>
</feature>
<dbReference type="EMBL" id="CP001185">
    <property type="protein sequence ID" value="ACJ75710.1"/>
    <property type="molecule type" value="Genomic_DNA"/>
</dbReference>
<dbReference type="Proteomes" id="UP000002453">
    <property type="component" value="Chromosome"/>
</dbReference>
<feature type="transmembrane region" description="Helical" evidence="1">
    <location>
        <begin position="99"/>
        <end position="120"/>
    </location>
</feature>
<feature type="transmembrane region" description="Helical" evidence="1">
    <location>
        <begin position="153"/>
        <end position="170"/>
    </location>
</feature>
<reference evidence="2 3" key="1">
    <citation type="journal article" date="2009" name="J. Bacteriol.">
        <title>The genome of Thermosipho africanus TCF52B: lateral genetic connections to the Firmicutes and Archaea.</title>
        <authorList>
            <person name="Nesboe C.L."/>
            <person name="Bapteste E."/>
            <person name="Curtis B."/>
            <person name="Dahle H."/>
            <person name="Lopez P."/>
            <person name="Macleod D."/>
            <person name="Dlutek M."/>
            <person name="Bowman S."/>
            <person name="Zhaxybayeva O."/>
            <person name="Birkeland N.-K."/>
            <person name="Doolittle W.F."/>
        </authorList>
    </citation>
    <scope>NUCLEOTIDE SEQUENCE [LARGE SCALE GENOMIC DNA]</scope>
    <source>
        <strain evidence="2 3">TCF52B</strain>
    </source>
</reference>
<dbReference type="Pfam" id="PF16933">
    <property type="entry name" value="PelG"/>
    <property type="match status" value="1"/>
</dbReference>
<organism evidence="2 3">
    <name type="scientific">Thermosipho africanus (strain TCF52B)</name>
    <dbReference type="NCBI Taxonomy" id="484019"/>
    <lineage>
        <taxon>Bacteria</taxon>
        <taxon>Thermotogati</taxon>
        <taxon>Thermotogota</taxon>
        <taxon>Thermotogae</taxon>
        <taxon>Thermotogales</taxon>
        <taxon>Fervidobacteriaceae</taxon>
        <taxon>Thermosipho</taxon>
    </lineage>
</organism>
<gene>
    <name evidence="2" type="ordered locus">THA_1265</name>
</gene>
<proteinExistence type="predicted"/>
<evidence type="ECO:0000256" key="1">
    <source>
        <dbReference type="SAM" id="Phobius"/>
    </source>
</evidence>
<feature type="transmembrane region" description="Helical" evidence="1">
    <location>
        <begin position="176"/>
        <end position="199"/>
    </location>
</feature>
<name>B7IHZ6_THEAB</name>
<evidence type="ECO:0000313" key="2">
    <source>
        <dbReference type="EMBL" id="ACJ75710.1"/>
    </source>
</evidence>
<feature type="transmembrane region" description="Helical" evidence="1">
    <location>
        <begin position="317"/>
        <end position="335"/>
    </location>
</feature>
<keyword evidence="3" id="KW-1185">Reference proteome</keyword>
<dbReference type="HOGENOM" id="CLU_043533_1_0_0"/>
<dbReference type="InterPro" id="IPR031617">
    <property type="entry name" value="PelG"/>
</dbReference>
<keyword evidence="1" id="KW-0472">Membrane</keyword>